<gene>
    <name evidence="2" type="ORF">ACFO0K_03705</name>
</gene>
<reference evidence="3" key="1">
    <citation type="journal article" date="2019" name="Int. J. Syst. Evol. Microbiol.">
        <title>The Global Catalogue of Microorganisms (GCM) 10K type strain sequencing project: providing services to taxonomists for standard genome sequencing and annotation.</title>
        <authorList>
            <consortium name="The Broad Institute Genomics Platform"/>
            <consortium name="The Broad Institute Genome Sequencing Center for Infectious Disease"/>
            <person name="Wu L."/>
            <person name="Ma J."/>
        </authorList>
    </citation>
    <scope>NUCLEOTIDE SEQUENCE [LARGE SCALE GENOMIC DNA]</scope>
    <source>
        <strain evidence="3">CGMCC 1.12125</strain>
    </source>
</reference>
<dbReference type="Pfam" id="PF04480">
    <property type="entry name" value="DUF559"/>
    <property type="match status" value="1"/>
</dbReference>
<organism evidence="2 3">
    <name type="scientific">Citricoccus alkalitolerans</name>
    <dbReference type="NCBI Taxonomy" id="246603"/>
    <lineage>
        <taxon>Bacteria</taxon>
        <taxon>Bacillati</taxon>
        <taxon>Actinomycetota</taxon>
        <taxon>Actinomycetes</taxon>
        <taxon>Micrococcales</taxon>
        <taxon>Micrococcaceae</taxon>
        <taxon>Citricoccus</taxon>
    </lineage>
</organism>
<keyword evidence="3" id="KW-1185">Reference proteome</keyword>
<dbReference type="InterPro" id="IPR007569">
    <property type="entry name" value="DUF559"/>
</dbReference>
<dbReference type="InterPro" id="IPR011335">
    <property type="entry name" value="Restrct_endonuc-II-like"/>
</dbReference>
<evidence type="ECO:0000313" key="2">
    <source>
        <dbReference type="EMBL" id="MFC4428782.1"/>
    </source>
</evidence>
<evidence type="ECO:0000313" key="3">
    <source>
        <dbReference type="Proteomes" id="UP001595965"/>
    </source>
</evidence>
<comment type="caution">
    <text evidence="2">The sequence shown here is derived from an EMBL/GenBank/DDBJ whole genome shotgun (WGS) entry which is preliminary data.</text>
</comment>
<evidence type="ECO:0000259" key="1">
    <source>
        <dbReference type="Pfam" id="PF04480"/>
    </source>
</evidence>
<protein>
    <submittedName>
        <fullName evidence="2">DUF559 domain-containing protein</fullName>
    </submittedName>
</protein>
<name>A0ABV8XW02_9MICC</name>
<accession>A0ABV8XW02</accession>
<dbReference type="RefSeq" id="WP_344229495.1">
    <property type="nucleotide sequence ID" value="NZ_BAAALH010000002.1"/>
</dbReference>
<dbReference type="EMBL" id="JBHSEN010000001">
    <property type="protein sequence ID" value="MFC4428782.1"/>
    <property type="molecule type" value="Genomic_DNA"/>
</dbReference>
<sequence length="322" mass="36021">MPRPPKPLPESLLLAPFTRAEALNCGVEPHRLQSPDIVTLGKGLYAHVELTMTWPARHAEPGHRLPPLALAALCRRYPGTVASYATAAHATRLPVPRILQAEQRVHLTWRAGAHQARRKDIVSHRHSLSPSDVTTHLGIPVTTPARTWVDLSGDPRLTDIDLVVLADAIIKRPWRKGRRVESLDTLDGLAAAIQRAGRVKGVRRARLCLERARVGADSPQETRTRLALVDAGLPEPDLQVRADPADPYSPAADLGYRDLKLAIQYDGEHHRTREQQAVDADRDRAFQERGWTVIRLTWLDQKHGFTRLIREVRNRFAAVLRA</sequence>
<dbReference type="Gene3D" id="3.40.960.10">
    <property type="entry name" value="VSR Endonuclease"/>
    <property type="match status" value="1"/>
</dbReference>
<dbReference type="Proteomes" id="UP001595965">
    <property type="component" value="Unassembled WGS sequence"/>
</dbReference>
<feature type="domain" description="DUF559" evidence="1">
    <location>
        <begin position="254"/>
        <end position="296"/>
    </location>
</feature>
<dbReference type="SUPFAM" id="SSF52980">
    <property type="entry name" value="Restriction endonuclease-like"/>
    <property type="match status" value="1"/>
</dbReference>
<proteinExistence type="predicted"/>